<proteinExistence type="predicted"/>
<keyword evidence="2" id="KW-1185">Reference proteome</keyword>
<gene>
    <name evidence="1" type="ORF">GCM10009425_46900</name>
</gene>
<reference evidence="2" key="1">
    <citation type="journal article" date="2019" name="Int. J. Syst. Evol. Microbiol.">
        <title>The Global Catalogue of Microorganisms (GCM) 10K type strain sequencing project: providing services to taxonomists for standard genome sequencing and annotation.</title>
        <authorList>
            <consortium name="The Broad Institute Genomics Platform"/>
            <consortium name="The Broad Institute Genome Sequencing Center for Infectious Disease"/>
            <person name="Wu L."/>
            <person name="Ma J."/>
        </authorList>
    </citation>
    <scope>NUCLEOTIDE SEQUENCE [LARGE SCALE GENOMIC DNA]</scope>
    <source>
        <strain evidence="2">JCM 13501</strain>
    </source>
</reference>
<name>A0ABQ2H341_9PSED</name>
<evidence type="ECO:0000313" key="2">
    <source>
        <dbReference type="Proteomes" id="UP000616499"/>
    </source>
</evidence>
<accession>A0ABQ2H341</accession>
<evidence type="ECO:0000313" key="1">
    <source>
        <dbReference type="EMBL" id="GGM30884.1"/>
    </source>
</evidence>
<protein>
    <submittedName>
        <fullName evidence="1">Uncharacterized protein</fullName>
    </submittedName>
</protein>
<dbReference type="Proteomes" id="UP000616499">
    <property type="component" value="Unassembled WGS sequence"/>
</dbReference>
<comment type="caution">
    <text evidence="1">The sequence shown here is derived from an EMBL/GenBank/DDBJ whole genome shotgun (WGS) entry which is preliminary data.</text>
</comment>
<organism evidence="1 2">
    <name type="scientific">Pseudomonas asuensis</name>
    <dbReference type="NCBI Taxonomy" id="1825787"/>
    <lineage>
        <taxon>Bacteria</taxon>
        <taxon>Pseudomonadati</taxon>
        <taxon>Pseudomonadota</taxon>
        <taxon>Gammaproteobacteria</taxon>
        <taxon>Pseudomonadales</taxon>
        <taxon>Pseudomonadaceae</taxon>
        <taxon>Pseudomonas</taxon>
    </lineage>
</organism>
<dbReference type="EMBL" id="BMNW01000020">
    <property type="protein sequence ID" value="GGM30884.1"/>
    <property type="molecule type" value="Genomic_DNA"/>
</dbReference>
<sequence length="67" mass="7481">MSLLLKLLGIGDHRTELEKEKDRAFVRAANALKTLSVRNGSVSLDTSELAYKVREARQKAAVLVQRD</sequence>